<evidence type="ECO:0000256" key="1">
    <source>
        <dbReference type="SAM" id="MobiDB-lite"/>
    </source>
</evidence>
<feature type="transmembrane region" description="Helical" evidence="2">
    <location>
        <begin position="7"/>
        <end position="26"/>
    </location>
</feature>
<reference evidence="3" key="1">
    <citation type="journal article" date="2014" name="Int. J. Syst. Evol. Microbiol.">
        <title>Complete genome sequence of Corynebacterium casei LMG S-19264T (=DSM 44701T), isolated from a smear-ripened cheese.</title>
        <authorList>
            <consortium name="US DOE Joint Genome Institute (JGI-PGF)"/>
            <person name="Walter F."/>
            <person name="Albersmeier A."/>
            <person name="Kalinowski J."/>
            <person name="Ruckert C."/>
        </authorList>
    </citation>
    <scope>NUCLEOTIDE SEQUENCE</scope>
    <source>
        <strain evidence="3">CGMCC 1.12153</strain>
    </source>
</reference>
<keyword evidence="2" id="KW-1133">Transmembrane helix</keyword>
<evidence type="ECO:0000313" key="3">
    <source>
        <dbReference type="EMBL" id="GGF07901.1"/>
    </source>
</evidence>
<reference evidence="3" key="2">
    <citation type="submission" date="2020-09" db="EMBL/GenBank/DDBJ databases">
        <authorList>
            <person name="Sun Q."/>
            <person name="Zhou Y."/>
        </authorList>
    </citation>
    <scope>NUCLEOTIDE SEQUENCE</scope>
    <source>
        <strain evidence="3">CGMCC 1.12153</strain>
    </source>
</reference>
<gene>
    <name evidence="3" type="ORF">GCM10010954_02990</name>
</gene>
<proteinExistence type="predicted"/>
<accession>A0A917ETA5</accession>
<dbReference type="AlphaFoldDB" id="A0A917ETA5"/>
<evidence type="ECO:0000313" key="4">
    <source>
        <dbReference type="Proteomes" id="UP000660110"/>
    </source>
</evidence>
<dbReference type="Proteomes" id="UP000660110">
    <property type="component" value="Unassembled WGS sequence"/>
</dbReference>
<dbReference type="EMBL" id="BMEL01000001">
    <property type="protein sequence ID" value="GGF07901.1"/>
    <property type="molecule type" value="Genomic_DNA"/>
</dbReference>
<keyword evidence="4" id="KW-1185">Reference proteome</keyword>
<protein>
    <recommendedName>
        <fullName evidence="5">YceG-like family protein</fullName>
    </recommendedName>
</protein>
<name>A0A917ETA5_HALAA</name>
<evidence type="ECO:0000256" key="2">
    <source>
        <dbReference type="SAM" id="Phobius"/>
    </source>
</evidence>
<organism evidence="3 4">
    <name type="scientific">Halobacillus andaensis</name>
    <dbReference type="NCBI Taxonomy" id="1176239"/>
    <lineage>
        <taxon>Bacteria</taxon>
        <taxon>Bacillati</taxon>
        <taxon>Bacillota</taxon>
        <taxon>Bacilli</taxon>
        <taxon>Bacillales</taxon>
        <taxon>Bacillaceae</taxon>
        <taxon>Halobacillus</taxon>
    </lineage>
</organism>
<evidence type="ECO:0008006" key="5">
    <source>
        <dbReference type="Google" id="ProtNLM"/>
    </source>
</evidence>
<dbReference type="Gene3D" id="3.30.1490.480">
    <property type="entry name" value="Endolytic murein transglycosylase"/>
    <property type="match status" value="1"/>
</dbReference>
<keyword evidence="2" id="KW-0812">Transmembrane</keyword>
<comment type="caution">
    <text evidence="3">The sequence shown here is derived from an EMBL/GenBank/DDBJ whole genome shotgun (WGS) entry which is preliminary data.</text>
</comment>
<keyword evidence="2" id="KW-0472">Membrane</keyword>
<sequence length="169" mass="19309">MKQSIRFFSLGILVSTVIMGMAYWLGPNEQAESTVTMDEEDMISEIEASHYNVLTEEQLQEKINEAIHSQTKAASTEESTNETDDDEQTQEEDESLEEENETNTYTLVIEEGISSTDISQTLEQQGIIENAESFDIYLSDRKLTQYIQIGEFELNENMNRDEVADTITR</sequence>
<dbReference type="RefSeq" id="WP_188375692.1">
    <property type="nucleotide sequence ID" value="NZ_BMEL01000001.1"/>
</dbReference>
<feature type="region of interest" description="Disordered" evidence="1">
    <location>
        <begin position="68"/>
        <end position="104"/>
    </location>
</feature>
<feature type="compositionally biased region" description="Acidic residues" evidence="1">
    <location>
        <begin position="79"/>
        <end position="101"/>
    </location>
</feature>